<proteinExistence type="predicted"/>
<keyword evidence="2" id="KW-1185">Reference proteome</keyword>
<evidence type="ECO:0000313" key="1">
    <source>
        <dbReference type="EMBL" id="KIJ29086.1"/>
    </source>
</evidence>
<protein>
    <submittedName>
        <fullName evidence="1">Uncharacterized protein</fullName>
    </submittedName>
</protein>
<organism evidence="1 2">
    <name type="scientific">Sphaerobolus stellatus (strain SS14)</name>
    <dbReference type="NCBI Taxonomy" id="990650"/>
    <lineage>
        <taxon>Eukaryota</taxon>
        <taxon>Fungi</taxon>
        <taxon>Dikarya</taxon>
        <taxon>Basidiomycota</taxon>
        <taxon>Agaricomycotina</taxon>
        <taxon>Agaricomycetes</taxon>
        <taxon>Phallomycetidae</taxon>
        <taxon>Geastrales</taxon>
        <taxon>Sphaerobolaceae</taxon>
        <taxon>Sphaerobolus</taxon>
    </lineage>
</organism>
<name>A0A0C9UUT2_SPHS4</name>
<accession>A0A0C9UUT2</accession>
<dbReference type="EMBL" id="KN837291">
    <property type="protein sequence ID" value="KIJ29086.1"/>
    <property type="molecule type" value="Genomic_DNA"/>
</dbReference>
<dbReference type="HOGENOM" id="CLU_1256736_0_0_1"/>
<dbReference type="Proteomes" id="UP000054279">
    <property type="component" value="Unassembled WGS sequence"/>
</dbReference>
<reference evidence="1 2" key="1">
    <citation type="submission" date="2014-06" db="EMBL/GenBank/DDBJ databases">
        <title>Evolutionary Origins and Diversification of the Mycorrhizal Mutualists.</title>
        <authorList>
            <consortium name="DOE Joint Genome Institute"/>
            <consortium name="Mycorrhizal Genomics Consortium"/>
            <person name="Kohler A."/>
            <person name="Kuo A."/>
            <person name="Nagy L.G."/>
            <person name="Floudas D."/>
            <person name="Copeland A."/>
            <person name="Barry K.W."/>
            <person name="Cichocki N."/>
            <person name="Veneault-Fourrey C."/>
            <person name="LaButti K."/>
            <person name="Lindquist E.A."/>
            <person name="Lipzen A."/>
            <person name="Lundell T."/>
            <person name="Morin E."/>
            <person name="Murat C."/>
            <person name="Riley R."/>
            <person name="Ohm R."/>
            <person name="Sun H."/>
            <person name="Tunlid A."/>
            <person name="Henrissat B."/>
            <person name="Grigoriev I.V."/>
            <person name="Hibbett D.S."/>
            <person name="Martin F."/>
        </authorList>
    </citation>
    <scope>NUCLEOTIDE SEQUENCE [LARGE SCALE GENOMIC DNA]</scope>
    <source>
        <strain evidence="1 2">SS14</strain>
    </source>
</reference>
<evidence type="ECO:0000313" key="2">
    <source>
        <dbReference type="Proteomes" id="UP000054279"/>
    </source>
</evidence>
<dbReference type="OrthoDB" id="164951at2759"/>
<gene>
    <name evidence="1" type="ORF">M422DRAFT_269609</name>
</gene>
<dbReference type="AlphaFoldDB" id="A0A0C9UUT2"/>
<sequence length="220" mass="25770">MAFDLTLNEISAQVLSLFIAHMCFNIDMGKSTAEQIHAGFKWWWSQNPKCRGTWAWNEERGEWTGNPATDLEVTKMIGAVRSEHASDGKCMHSAPMTKDYLDCIMAWSYNKCPANILDQMITVEDFHKVKYLISKHLWMQAFMSGSFHTMDKMVKLQKKHYHINLVTHDDVKWPYDECHLENWKGWNNHVHDGSKMPTNHYEIHSQPEEPSMDMHTHMRS</sequence>